<dbReference type="SUPFAM" id="SSF89360">
    <property type="entry name" value="HesB-like domain"/>
    <property type="match status" value="1"/>
</dbReference>
<dbReference type="GeneID" id="75082653"/>
<gene>
    <name evidence="2" type="ORF">L2724_04930</name>
</gene>
<dbReference type="AlphaFoldDB" id="A0AAW5WSU8"/>
<feature type="region of interest" description="Disordered" evidence="1">
    <location>
        <begin position="109"/>
        <end position="129"/>
    </location>
</feature>
<name>A0AAW5WSU8_9LACO</name>
<protein>
    <submittedName>
        <fullName evidence="2">Fe-S cluster assembly protein HesB</fullName>
    </submittedName>
</protein>
<evidence type="ECO:0000313" key="2">
    <source>
        <dbReference type="EMBL" id="MCZ3667629.1"/>
    </source>
</evidence>
<sequence>MKLIITNSASKWFQNNYALKPGDGVRIYGKTVQPRNVHHGLRQGFTPEKDLSKATVVEKKDGINYHINFNDSWFFSGLVTLIDYRNNDQWPVFFFQREENGQTVTADNFTGENVDATTGASSKFEDYWE</sequence>
<comment type="caution">
    <text evidence="2">The sequence shown here is derived from an EMBL/GenBank/DDBJ whole genome shotgun (WGS) entry which is preliminary data.</text>
</comment>
<feature type="compositionally biased region" description="Polar residues" evidence="1">
    <location>
        <begin position="109"/>
        <end position="121"/>
    </location>
</feature>
<proteinExistence type="predicted"/>
<accession>A0AAW5WSU8</accession>
<dbReference type="InterPro" id="IPR035903">
    <property type="entry name" value="HesB-like_dom_sf"/>
</dbReference>
<dbReference type="EMBL" id="JAKHPH010000009">
    <property type="protein sequence ID" value="MCZ3667629.1"/>
    <property type="molecule type" value="Genomic_DNA"/>
</dbReference>
<evidence type="ECO:0000313" key="3">
    <source>
        <dbReference type="Proteomes" id="UP001212401"/>
    </source>
</evidence>
<evidence type="ECO:0000256" key="1">
    <source>
        <dbReference type="SAM" id="MobiDB-lite"/>
    </source>
</evidence>
<dbReference type="Proteomes" id="UP001212401">
    <property type="component" value="Unassembled WGS sequence"/>
</dbReference>
<organism evidence="2 3">
    <name type="scientific">Limosilactobacillus vaginalis</name>
    <dbReference type="NCBI Taxonomy" id="1633"/>
    <lineage>
        <taxon>Bacteria</taxon>
        <taxon>Bacillati</taxon>
        <taxon>Bacillota</taxon>
        <taxon>Bacilli</taxon>
        <taxon>Lactobacillales</taxon>
        <taxon>Lactobacillaceae</taxon>
        <taxon>Limosilactobacillus</taxon>
    </lineage>
</organism>
<dbReference type="RefSeq" id="WP_260964327.1">
    <property type="nucleotide sequence ID" value="NZ_CALVCD010000003.1"/>
</dbReference>
<reference evidence="2" key="1">
    <citation type="submission" date="2022-01" db="EMBL/GenBank/DDBJ databases">
        <title>VMRC isolate genome collection.</title>
        <authorList>
            <person name="France M."/>
            <person name="Rutt L."/>
            <person name="Humphrys M."/>
            <person name="Ravel J."/>
        </authorList>
    </citation>
    <scope>NUCLEOTIDE SEQUENCE</scope>
    <source>
        <strain evidence="2">C0048A1</strain>
    </source>
</reference>